<keyword evidence="3" id="KW-1185">Reference proteome</keyword>
<feature type="compositionally biased region" description="Basic and acidic residues" evidence="1">
    <location>
        <begin position="194"/>
        <end position="204"/>
    </location>
</feature>
<comment type="caution">
    <text evidence="2">The sequence shown here is derived from an EMBL/GenBank/DDBJ whole genome shotgun (WGS) entry which is preliminary data.</text>
</comment>
<reference evidence="2" key="2">
    <citation type="submission" date="2020-11" db="EMBL/GenBank/DDBJ databases">
        <authorList>
            <person name="McCartney M.A."/>
            <person name="Auch B."/>
            <person name="Kono T."/>
            <person name="Mallez S."/>
            <person name="Becker A."/>
            <person name="Gohl D.M."/>
            <person name="Silverstein K.A.T."/>
            <person name="Koren S."/>
            <person name="Bechman K.B."/>
            <person name="Herman A."/>
            <person name="Abrahante J.E."/>
            <person name="Garbe J."/>
        </authorList>
    </citation>
    <scope>NUCLEOTIDE SEQUENCE</scope>
    <source>
        <strain evidence="2">Duluth1</strain>
        <tissue evidence="2">Whole animal</tissue>
    </source>
</reference>
<sequence>MAQETPPSSPIGKFLNAMKNYRSRISHDSSSRNSTTSTISETLGQVSDTMSSFLTNATERLYETLSSSSVFNTVSPDRLRRYVNRRHKADMFREKYFRRSSPVRITLQELRRSSSDTVLRGPRLDSTNTGNVESIDECYDKNERQKRQAPALWTESELPIPARKTTMPCKKSNFDRKELTKQFNSDNGVPQTRSVKEKQKECSEKSSLPIQSGRTKPDYDRSPQHHSRHRCPSVLRKSYSDVQFRLDCNNPLTLSGIRPQSNDRRFHETSCHTNLGMRNN</sequence>
<feature type="compositionally biased region" description="Basic and acidic residues" evidence="1">
    <location>
        <begin position="261"/>
        <end position="270"/>
    </location>
</feature>
<reference evidence="2" key="1">
    <citation type="journal article" date="2019" name="bioRxiv">
        <title>The Genome of the Zebra Mussel, Dreissena polymorpha: A Resource for Invasive Species Research.</title>
        <authorList>
            <person name="McCartney M.A."/>
            <person name="Auch B."/>
            <person name="Kono T."/>
            <person name="Mallez S."/>
            <person name="Zhang Y."/>
            <person name="Obille A."/>
            <person name="Becker A."/>
            <person name="Abrahante J.E."/>
            <person name="Garbe J."/>
            <person name="Badalamenti J.P."/>
            <person name="Herman A."/>
            <person name="Mangelson H."/>
            <person name="Liachko I."/>
            <person name="Sullivan S."/>
            <person name="Sone E.D."/>
            <person name="Koren S."/>
            <person name="Silverstein K.A.T."/>
            <person name="Beckman K.B."/>
            <person name="Gohl D.M."/>
        </authorList>
    </citation>
    <scope>NUCLEOTIDE SEQUENCE</scope>
    <source>
        <strain evidence="2">Duluth1</strain>
        <tissue evidence="2">Whole animal</tissue>
    </source>
</reference>
<feature type="compositionally biased region" description="Polar residues" evidence="1">
    <location>
        <begin position="181"/>
        <end position="193"/>
    </location>
</feature>
<feature type="compositionally biased region" description="Polar residues" evidence="1">
    <location>
        <begin position="271"/>
        <end position="280"/>
    </location>
</feature>
<evidence type="ECO:0000256" key="1">
    <source>
        <dbReference type="SAM" id="MobiDB-lite"/>
    </source>
</evidence>
<evidence type="ECO:0000313" key="3">
    <source>
        <dbReference type="Proteomes" id="UP000828390"/>
    </source>
</evidence>
<protein>
    <submittedName>
        <fullName evidence="2">Uncharacterized protein</fullName>
    </submittedName>
</protein>
<feature type="compositionally biased region" description="Low complexity" evidence="1">
    <location>
        <begin position="31"/>
        <end position="40"/>
    </location>
</feature>
<organism evidence="2 3">
    <name type="scientific">Dreissena polymorpha</name>
    <name type="common">Zebra mussel</name>
    <name type="synonym">Mytilus polymorpha</name>
    <dbReference type="NCBI Taxonomy" id="45954"/>
    <lineage>
        <taxon>Eukaryota</taxon>
        <taxon>Metazoa</taxon>
        <taxon>Spiralia</taxon>
        <taxon>Lophotrochozoa</taxon>
        <taxon>Mollusca</taxon>
        <taxon>Bivalvia</taxon>
        <taxon>Autobranchia</taxon>
        <taxon>Heteroconchia</taxon>
        <taxon>Euheterodonta</taxon>
        <taxon>Imparidentia</taxon>
        <taxon>Neoheterodontei</taxon>
        <taxon>Myida</taxon>
        <taxon>Dreissenoidea</taxon>
        <taxon>Dreissenidae</taxon>
        <taxon>Dreissena</taxon>
    </lineage>
</organism>
<dbReference type="Proteomes" id="UP000828390">
    <property type="component" value="Unassembled WGS sequence"/>
</dbReference>
<accession>A0A9D4MG15</accession>
<gene>
    <name evidence="2" type="ORF">DPMN_038824</name>
</gene>
<evidence type="ECO:0000313" key="2">
    <source>
        <dbReference type="EMBL" id="KAH3875556.1"/>
    </source>
</evidence>
<feature type="region of interest" description="Disordered" evidence="1">
    <location>
        <begin position="250"/>
        <end position="280"/>
    </location>
</feature>
<dbReference type="AlphaFoldDB" id="A0A9D4MG15"/>
<feature type="region of interest" description="Disordered" evidence="1">
    <location>
        <begin position="140"/>
        <end position="234"/>
    </location>
</feature>
<name>A0A9D4MG15_DREPO</name>
<dbReference type="EMBL" id="JAIWYP010000002">
    <property type="protein sequence ID" value="KAH3875556.1"/>
    <property type="molecule type" value="Genomic_DNA"/>
</dbReference>
<feature type="region of interest" description="Disordered" evidence="1">
    <location>
        <begin position="24"/>
        <end position="43"/>
    </location>
</feature>
<proteinExistence type="predicted"/>